<dbReference type="Proteomes" id="UP000609121">
    <property type="component" value="Unassembled WGS sequence"/>
</dbReference>
<keyword evidence="11 12" id="KW-0742">SOS response</keyword>
<dbReference type="HAMAP" id="MF_00015">
    <property type="entry name" value="LexA"/>
    <property type="match status" value="1"/>
</dbReference>
<evidence type="ECO:0000313" key="17">
    <source>
        <dbReference type="Proteomes" id="UP000609121"/>
    </source>
</evidence>
<evidence type="ECO:0000256" key="2">
    <source>
        <dbReference type="ARBA" id="ARBA00022491"/>
    </source>
</evidence>
<dbReference type="Pfam" id="PF00717">
    <property type="entry name" value="Peptidase_S24"/>
    <property type="match status" value="1"/>
</dbReference>
<dbReference type="GO" id="GO:0006260">
    <property type="term" value="P:DNA replication"/>
    <property type="evidence" value="ECO:0007669"/>
    <property type="project" value="UniProtKB-UniRule"/>
</dbReference>
<keyword evidence="7 12" id="KW-0805">Transcription regulation</keyword>
<dbReference type="Pfam" id="PF01726">
    <property type="entry name" value="LexA_DNA_bind"/>
    <property type="match status" value="1"/>
</dbReference>
<keyword evidence="17" id="KW-1185">Reference proteome</keyword>
<evidence type="ECO:0000256" key="7">
    <source>
        <dbReference type="ARBA" id="ARBA00023015"/>
    </source>
</evidence>
<dbReference type="AlphaFoldDB" id="A0A8J6Z781"/>
<comment type="similarity">
    <text evidence="1 12 13">Belongs to the peptidase S24 family.</text>
</comment>
<dbReference type="GO" id="GO:0045892">
    <property type="term" value="P:negative regulation of DNA-templated transcription"/>
    <property type="evidence" value="ECO:0007669"/>
    <property type="project" value="UniProtKB-UniRule"/>
</dbReference>
<dbReference type="Gene3D" id="2.10.109.10">
    <property type="entry name" value="Umud Fragment, subunit A"/>
    <property type="match status" value="1"/>
</dbReference>
<dbReference type="GO" id="GO:0003677">
    <property type="term" value="F:DNA binding"/>
    <property type="evidence" value="ECO:0007669"/>
    <property type="project" value="UniProtKB-UniRule"/>
</dbReference>
<feature type="DNA-binding region" description="H-T-H motif" evidence="12">
    <location>
        <begin position="26"/>
        <end position="46"/>
    </location>
</feature>
<keyword evidence="9 12" id="KW-0804">Transcription</keyword>
<protein>
    <recommendedName>
        <fullName evidence="12">LexA repressor</fullName>
        <ecNumber evidence="12">3.4.21.88</ecNumber>
    </recommendedName>
</protein>
<reference evidence="16" key="1">
    <citation type="submission" date="2020-09" db="EMBL/GenBank/DDBJ databases">
        <title>A novel bacterium of genus Mangrovicoccus, isolated from South China Sea.</title>
        <authorList>
            <person name="Huang H."/>
            <person name="Mo K."/>
            <person name="Hu Y."/>
        </authorList>
    </citation>
    <scope>NUCLEOTIDE SEQUENCE</scope>
    <source>
        <strain evidence="16">HB182678</strain>
    </source>
</reference>
<proteinExistence type="inferred from homology"/>
<dbReference type="RefSeq" id="WP_193183667.1">
    <property type="nucleotide sequence ID" value="NZ_JACVXA010000041.1"/>
</dbReference>
<evidence type="ECO:0000256" key="4">
    <source>
        <dbReference type="ARBA" id="ARBA00022763"/>
    </source>
</evidence>
<evidence type="ECO:0000256" key="12">
    <source>
        <dbReference type="HAMAP-Rule" id="MF_00015"/>
    </source>
</evidence>
<evidence type="ECO:0000313" key="16">
    <source>
        <dbReference type="EMBL" id="MBE3639219.1"/>
    </source>
</evidence>
<dbReference type="SUPFAM" id="SSF51306">
    <property type="entry name" value="LexA/Signal peptidase"/>
    <property type="match status" value="1"/>
</dbReference>
<dbReference type="InterPro" id="IPR036390">
    <property type="entry name" value="WH_DNA-bd_sf"/>
</dbReference>
<dbReference type="InterPro" id="IPR015927">
    <property type="entry name" value="Peptidase_S24_S26A/B/C"/>
</dbReference>
<dbReference type="PANTHER" id="PTHR33516:SF2">
    <property type="entry name" value="LEXA REPRESSOR-RELATED"/>
    <property type="match status" value="1"/>
</dbReference>
<dbReference type="SUPFAM" id="SSF46785">
    <property type="entry name" value="Winged helix' DNA-binding domain"/>
    <property type="match status" value="1"/>
</dbReference>
<keyword evidence="5 12" id="KW-0378">Hydrolase</keyword>
<dbReference type="GO" id="GO:0006281">
    <property type="term" value="P:DNA repair"/>
    <property type="evidence" value="ECO:0007669"/>
    <property type="project" value="UniProtKB-UniRule"/>
</dbReference>
<accession>A0A8J6Z781</accession>
<evidence type="ECO:0000256" key="6">
    <source>
        <dbReference type="ARBA" id="ARBA00022813"/>
    </source>
</evidence>
<keyword evidence="3 12" id="KW-0235">DNA replication</keyword>
<dbReference type="InterPro" id="IPR006200">
    <property type="entry name" value="LexA"/>
</dbReference>
<feature type="domain" description="LexA repressor DNA-binding" evidence="15">
    <location>
        <begin position="2"/>
        <end position="63"/>
    </location>
</feature>
<dbReference type="CDD" id="cd06529">
    <property type="entry name" value="S24_LexA-like"/>
    <property type="match status" value="1"/>
</dbReference>
<keyword evidence="6 12" id="KW-0068">Autocatalytic cleavage</keyword>
<feature type="site" description="Cleavage; by autolysis" evidence="12">
    <location>
        <begin position="114"/>
        <end position="115"/>
    </location>
</feature>
<keyword evidence="8 12" id="KW-0238">DNA-binding</keyword>
<comment type="caution">
    <text evidence="16">The sequence shown here is derived from an EMBL/GenBank/DDBJ whole genome shotgun (WGS) entry which is preliminary data.</text>
</comment>
<dbReference type="InterPro" id="IPR036388">
    <property type="entry name" value="WH-like_DNA-bd_sf"/>
</dbReference>
<dbReference type="EMBL" id="JACVXA010000041">
    <property type="protein sequence ID" value="MBE3639219.1"/>
    <property type="molecule type" value="Genomic_DNA"/>
</dbReference>
<evidence type="ECO:0000256" key="9">
    <source>
        <dbReference type="ARBA" id="ARBA00023163"/>
    </source>
</evidence>
<evidence type="ECO:0000256" key="8">
    <source>
        <dbReference type="ARBA" id="ARBA00023125"/>
    </source>
</evidence>
<evidence type="ECO:0000256" key="13">
    <source>
        <dbReference type="RuleBase" id="RU003991"/>
    </source>
</evidence>
<feature type="active site" description="For autocatalytic cleavage activity" evidence="12">
    <location>
        <position position="149"/>
    </location>
</feature>
<feature type="active site" description="For autocatalytic cleavage activity" evidence="12">
    <location>
        <position position="187"/>
    </location>
</feature>
<dbReference type="GO" id="GO:0004252">
    <property type="term" value="F:serine-type endopeptidase activity"/>
    <property type="evidence" value="ECO:0007669"/>
    <property type="project" value="UniProtKB-UniRule"/>
</dbReference>
<dbReference type="PRINTS" id="PR00726">
    <property type="entry name" value="LEXASERPTASE"/>
</dbReference>
<dbReference type="InterPro" id="IPR039418">
    <property type="entry name" value="LexA-like"/>
</dbReference>
<dbReference type="InterPro" id="IPR050077">
    <property type="entry name" value="LexA_repressor"/>
</dbReference>
<evidence type="ECO:0000256" key="10">
    <source>
        <dbReference type="ARBA" id="ARBA00023204"/>
    </source>
</evidence>
<dbReference type="Gene3D" id="1.10.10.10">
    <property type="entry name" value="Winged helix-like DNA-binding domain superfamily/Winged helix DNA-binding domain"/>
    <property type="match status" value="1"/>
</dbReference>
<dbReference type="EC" id="3.4.21.88" evidence="12"/>
<feature type="domain" description="Peptidase S24/S26A/S26B/S26C" evidence="14">
    <location>
        <begin position="107"/>
        <end position="222"/>
    </location>
</feature>
<organism evidence="16 17">
    <name type="scientific">Mangrovicoccus algicola</name>
    <dbReference type="NCBI Taxonomy" id="2771008"/>
    <lineage>
        <taxon>Bacteria</taxon>
        <taxon>Pseudomonadati</taxon>
        <taxon>Pseudomonadota</taxon>
        <taxon>Alphaproteobacteria</taxon>
        <taxon>Rhodobacterales</taxon>
        <taxon>Paracoccaceae</taxon>
        <taxon>Mangrovicoccus</taxon>
    </lineage>
</organism>
<keyword evidence="2 12" id="KW-0678">Repressor</keyword>
<evidence type="ECO:0000259" key="15">
    <source>
        <dbReference type="Pfam" id="PF01726"/>
    </source>
</evidence>
<name>A0A8J6Z781_9RHOB</name>
<dbReference type="InterPro" id="IPR006199">
    <property type="entry name" value="LexA_DNA-bd_dom"/>
</dbReference>
<keyword evidence="4 12" id="KW-0227">DNA damage</keyword>
<comment type="function">
    <text evidence="12">Represses a number of genes involved in the response to DNA damage (SOS response), including recA and lexA. In the presence of single-stranded DNA, RecA interacts with LexA causing an autocatalytic cleavage which disrupts the DNA-binding part of LexA, leading to derepression of the SOS regulon and eventually DNA repair.</text>
</comment>
<dbReference type="NCBIfam" id="TIGR00498">
    <property type="entry name" value="lexA"/>
    <property type="match status" value="1"/>
</dbReference>
<evidence type="ECO:0000256" key="5">
    <source>
        <dbReference type="ARBA" id="ARBA00022801"/>
    </source>
</evidence>
<evidence type="ECO:0000256" key="11">
    <source>
        <dbReference type="ARBA" id="ARBA00023236"/>
    </source>
</evidence>
<dbReference type="InterPro" id="IPR036286">
    <property type="entry name" value="LexA/Signal_pep-like_sf"/>
</dbReference>
<dbReference type="FunFam" id="2.10.109.10:FF:000001">
    <property type="entry name" value="LexA repressor"/>
    <property type="match status" value="1"/>
</dbReference>
<evidence type="ECO:0000256" key="1">
    <source>
        <dbReference type="ARBA" id="ARBA00007484"/>
    </source>
</evidence>
<dbReference type="InterPro" id="IPR006197">
    <property type="entry name" value="Peptidase_S24_LexA"/>
</dbReference>
<comment type="subunit">
    <text evidence="12">Homodimer.</text>
</comment>
<evidence type="ECO:0000259" key="14">
    <source>
        <dbReference type="Pfam" id="PF00717"/>
    </source>
</evidence>
<dbReference type="GO" id="GO:0009432">
    <property type="term" value="P:SOS response"/>
    <property type="evidence" value="ECO:0007669"/>
    <property type="project" value="UniProtKB-UniRule"/>
</dbReference>
<evidence type="ECO:0000256" key="3">
    <source>
        <dbReference type="ARBA" id="ARBA00022705"/>
    </source>
</evidence>
<dbReference type="GO" id="GO:0006508">
    <property type="term" value="P:proteolysis"/>
    <property type="evidence" value="ECO:0007669"/>
    <property type="project" value="InterPro"/>
</dbReference>
<sequence>MLTKKMLELLEFIHERQSRDGVPPSFDEMKDHLGLRSKSGIHRLITSMEERGYLRRLPHKARAIEILRLPDTLANPGFAPRVIEGSRGGEAPAGAIAVDHGGAWDIPLQGRIAAGGPIEAVRQEESVTVPGSMLSRGGNHYALEVQGDSMIDIGINDGDIVVIREGSSAENGEIVVAKIDDETVTLKRYRRRGRTIALEPANAAHVVQTYSEDRVQIQGRLVGLIRTY</sequence>
<comment type="catalytic activity">
    <reaction evidence="12">
        <text>Hydrolysis of Ala-|-Gly bond in repressor LexA.</text>
        <dbReference type="EC" id="3.4.21.88"/>
    </reaction>
</comment>
<keyword evidence="10 12" id="KW-0234">DNA repair</keyword>
<gene>
    <name evidence="12 16" type="primary">lexA</name>
    <name evidence="16" type="ORF">ICN82_13525</name>
</gene>
<dbReference type="PANTHER" id="PTHR33516">
    <property type="entry name" value="LEXA REPRESSOR"/>
    <property type="match status" value="1"/>
</dbReference>